<evidence type="ECO:0000259" key="2">
    <source>
        <dbReference type="Pfam" id="PF13681"/>
    </source>
</evidence>
<dbReference type="Proteomes" id="UP001269819">
    <property type="component" value="Unassembled WGS sequence"/>
</dbReference>
<keyword evidence="1" id="KW-0812">Transmembrane</keyword>
<evidence type="ECO:0000313" key="4">
    <source>
        <dbReference type="EMBL" id="MDV2080897.1"/>
    </source>
</evidence>
<evidence type="ECO:0000313" key="5">
    <source>
        <dbReference type="Proteomes" id="UP001269819"/>
    </source>
</evidence>
<dbReference type="Pfam" id="PF13681">
    <property type="entry name" value="PilX"/>
    <property type="match status" value="1"/>
</dbReference>
<dbReference type="InterPro" id="IPR025746">
    <property type="entry name" value="PilX_N_dom"/>
</dbReference>
<gene>
    <name evidence="4" type="ORF">RYS15_19590</name>
</gene>
<keyword evidence="1" id="KW-0472">Membrane</keyword>
<keyword evidence="1" id="KW-1133">Transmembrane helix</keyword>
<comment type="caution">
    <text evidence="4">The sequence shown here is derived from an EMBL/GenBank/DDBJ whole genome shotgun (WGS) entry which is preliminary data.</text>
</comment>
<dbReference type="RefSeq" id="WP_316975236.1">
    <property type="nucleotide sequence ID" value="NZ_JAWIIJ010000021.1"/>
</dbReference>
<feature type="domain" description="PilX/PilW C-terminal" evidence="2">
    <location>
        <begin position="98"/>
        <end position="203"/>
    </location>
</feature>
<feature type="domain" description="Type 4 fimbrial biogenesis protein PilX N-terminal" evidence="3">
    <location>
        <begin position="19"/>
        <end position="68"/>
    </location>
</feature>
<name>A0ABU3W400_9GAMM</name>
<feature type="transmembrane region" description="Helical" evidence="1">
    <location>
        <begin position="21"/>
        <end position="41"/>
    </location>
</feature>
<dbReference type="InterPro" id="IPR025205">
    <property type="entry name" value="PilX/PilW_C"/>
</dbReference>
<proteinExistence type="predicted"/>
<protein>
    <submittedName>
        <fullName evidence="4">PilX N-terminal domain-containing pilus assembly protein</fullName>
    </submittedName>
</protein>
<dbReference type="Pfam" id="PF14341">
    <property type="entry name" value="PilX_N"/>
    <property type="match status" value="1"/>
</dbReference>
<organism evidence="4 5">
    <name type="scientific">Marinobacter xestospongiae</name>
    <dbReference type="NCBI Taxonomy" id="994319"/>
    <lineage>
        <taxon>Bacteria</taxon>
        <taxon>Pseudomonadati</taxon>
        <taxon>Pseudomonadota</taxon>
        <taxon>Gammaproteobacteria</taxon>
        <taxon>Pseudomonadales</taxon>
        <taxon>Marinobacteraceae</taxon>
        <taxon>Marinobacter</taxon>
    </lineage>
</organism>
<dbReference type="EMBL" id="JAWIIJ010000021">
    <property type="protein sequence ID" value="MDV2080897.1"/>
    <property type="molecule type" value="Genomic_DNA"/>
</dbReference>
<evidence type="ECO:0000256" key="1">
    <source>
        <dbReference type="SAM" id="Phobius"/>
    </source>
</evidence>
<accession>A0ABU3W400</accession>
<evidence type="ECO:0000259" key="3">
    <source>
        <dbReference type="Pfam" id="PF14341"/>
    </source>
</evidence>
<sequence length="204" mass="21347">MIRIQKNQTVKMNLIGRQQGAALAVSLLLLIIVTLVGLAGMRGTLLQERMAGGAYDRETGFQAAEAALILGARNFSNNRRAWDAVIDANATDLDCSSRTCAANPSGQVAAARWTSVSSGTTDGDFTAIDTTNPPQFVVQRMGLCSSTGAGTGFTGTTDQNEGGPGGAQLNSPGTCYRITARAIDPAAAINAERAQVFLQATYRM</sequence>
<reference evidence="4 5" key="1">
    <citation type="submission" date="2023-10" db="EMBL/GenBank/DDBJ databases">
        <title>Characteristics and mechanism of a salt-tolerant marine origin heterotrophic nitrifying- aerobic denitrifying bacteria Marinobacter xestospongiae HN1.</title>
        <authorList>
            <person name="Qi R."/>
        </authorList>
    </citation>
    <scope>NUCLEOTIDE SEQUENCE [LARGE SCALE GENOMIC DNA]</scope>
    <source>
        <strain evidence="4 5">HN1</strain>
    </source>
</reference>
<keyword evidence="5" id="KW-1185">Reference proteome</keyword>